<dbReference type="Gene3D" id="3.40.50.2000">
    <property type="entry name" value="Glycogen Phosphorylase B"/>
    <property type="match status" value="3"/>
</dbReference>
<dbReference type="GO" id="GO:0016757">
    <property type="term" value="F:glycosyltransferase activity"/>
    <property type="evidence" value="ECO:0007669"/>
    <property type="project" value="InterPro"/>
</dbReference>
<dbReference type="SUPFAM" id="SSF53756">
    <property type="entry name" value="UDP-Glycosyltransferase/glycogen phosphorylase"/>
    <property type="match status" value="1"/>
</dbReference>
<accession>A0A2H1KGI6</accession>
<evidence type="ECO:0000256" key="2">
    <source>
        <dbReference type="SAM" id="MobiDB-lite"/>
    </source>
</evidence>
<gene>
    <name evidence="4" type="ORF">BAUR9175_03473</name>
</gene>
<keyword evidence="5" id="KW-1185">Reference proteome</keyword>
<name>A0A2H1KGI6_BREAU</name>
<dbReference type="AlphaFoldDB" id="A0A2H1KGI6"/>
<evidence type="ECO:0000256" key="1">
    <source>
        <dbReference type="ARBA" id="ARBA00022679"/>
    </source>
</evidence>
<comment type="caution">
    <text evidence="4">The sequence shown here is derived from an EMBL/GenBank/DDBJ whole genome shotgun (WGS) entry which is preliminary data.</text>
</comment>
<evidence type="ECO:0000313" key="4">
    <source>
        <dbReference type="EMBL" id="SMX98907.1"/>
    </source>
</evidence>
<evidence type="ECO:0000313" key="5">
    <source>
        <dbReference type="Proteomes" id="UP000234525"/>
    </source>
</evidence>
<reference evidence="4" key="1">
    <citation type="submission" date="2017-03" db="EMBL/GenBank/DDBJ databases">
        <authorList>
            <person name="Monnet C."/>
        </authorList>
    </citation>
    <scope>NUCLEOTIDE SEQUENCE [LARGE SCALE GENOMIC DNA]</scope>
    <source>
        <strain evidence="4">ATCC 9175</strain>
    </source>
</reference>
<dbReference type="Pfam" id="PF00534">
    <property type="entry name" value="Glycos_transf_1"/>
    <property type="match status" value="1"/>
</dbReference>
<evidence type="ECO:0000259" key="3">
    <source>
        <dbReference type="Pfam" id="PF00534"/>
    </source>
</evidence>
<keyword evidence="1 4" id="KW-0808">Transferase</keyword>
<dbReference type="PANTHER" id="PTHR12526">
    <property type="entry name" value="GLYCOSYLTRANSFERASE"/>
    <property type="match status" value="1"/>
</dbReference>
<organism evidence="4 5">
    <name type="scientific">Brevibacterium aurantiacum</name>
    <dbReference type="NCBI Taxonomy" id="273384"/>
    <lineage>
        <taxon>Bacteria</taxon>
        <taxon>Bacillati</taxon>
        <taxon>Actinomycetota</taxon>
        <taxon>Actinomycetes</taxon>
        <taxon>Micrococcales</taxon>
        <taxon>Brevibacteriaceae</taxon>
        <taxon>Brevibacterium</taxon>
    </lineage>
</organism>
<dbReference type="EMBL" id="FXZB01000034">
    <property type="protein sequence ID" value="SMX98907.1"/>
    <property type="molecule type" value="Genomic_DNA"/>
</dbReference>
<dbReference type="RefSeq" id="WP_141322696.1">
    <property type="nucleotide sequence ID" value="NZ_BJME01000032.1"/>
</dbReference>
<sequence>MKPISRLRRKDADHDQLEAGPGKGFETDALHVYNATWGIPESIGGMTTAALRRIRSFQKYGSPLSQTLLTFSPRMDVDATRTRLISEGRMDETVELVNVWQDLRGRSDAELSTLGGKKPTDPVPVADGEIESITEFYDVFRKSSSGGVVRRNYLRPDNTLLLTDVQDPKIGRRFVLYSAGGEPIAEWNRPRDFYNAWILATITEEPAVLIVDDKKISEFVHEISERTFALILFLHGTHLRHPWNGAHGEFLPRRAETIRNIDRFDAVGVQTKQQAAAITATGISGANIKLLTGELPVGSVHDEIQVDRSTNNAVMIANLIPLKRVDHAIRAVSLLKSRGVDVSLTVLGEGTEREKLERLIVDLGVEDQVHLPGYVNAVPARLQSASFSMLTSTSEGLPLAMMESMAAGCVPIVYDITYGPRDLVDQGQNGFITPLGDIEALATQIEEFMGLGPERINTMREAAKKAVEQYLPEAGYQRWKTVLEGLGPVALPDVDPREVGQTINAKALRATTTADGTRIELELSQTHESVAASLQLVLAARNKNTYFLCTDPTIERRLFGRGATITFDIAEDKFSESMDETFDVYLRRPHDPWNGKRRIRPLKTFARESTGVREWYSTRLGNLSIRPRTKD</sequence>
<protein>
    <submittedName>
        <fullName evidence="4">Glycosyl transferases group 1</fullName>
    </submittedName>
</protein>
<dbReference type="Proteomes" id="UP000234525">
    <property type="component" value="Unassembled WGS sequence"/>
</dbReference>
<dbReference type="PANTHER" id="PTHR12526:SF630">
    <property type="entry name" value="GLYCOSYLTRANSFERASE"/>
    <property type="match status" value="1"/>
</dbReference>
<proteinExistence type="predicted"/>
<feature type="region of interest" description="Disordered" evidence="2">
    <location>
        <begin position="1"/>
        <end position="23"/>
    </location>
</feature>
<feature type="domain" description="Glycosyl transferase family 1" evidence="3">
    <location>
        <begin position="309"/>
        <end position="465"/>
    </location>
</feature>
<dbReference type="InterPro" id="IPR001296">
    <property type="entry name" value="Glyco_trans_1"/>
</dbReference>